<organism evidence="10 11">
    <name type="scientific">Amphibalanus amphitrite</name>
    <name type="common">Striped barnacle</name>
    <name type="synonym">Balanus amphitrite</name>
    <dbReference type="NCBI Taxonomy" id="1232801"/>
    <lineage>
        <taxon>Eukaryota</taxon>
        <taxon>Metazoa</taxon>
        <taxon>Ecdysozoa</taxon>
        <taxon>Arthropoda</taxon>
        <taxon>Crustacea</taxon>
        <taxon>Multicrustacea</taxon>
        <taxon>Cirripedia</taxon>
        <taxon>Thoracica</taxon>
        <taxon>Thoracicalcarea</taxon>
        <taxon>Balanomorpha</taxon>
        <taxon>Balanoidea</taxon>
        <taxon>Balanidae</taxon>
        <taxon>Amphibalaninae</taxon>
        <taxon>Amphibalanus</taxon>
    </lineage>
</organism>
<proteinExistence type="inferred from homology"/>
<keyword evidence="9" id="KW-0325">Glycoprotein</keyword>
<dbReference type="GO" id="GO:0001733">
    <property type="term" value="F:galactosylceramide sulfotransferase activity"/>
    <property type="evidence" value="ECO:0007669"/>
    <property type="project" value="InterPro"/>
</dbReference>
<evidence type="ECO:0000256" key="9">
    <source>
        <dbReference type="ARBA" id="ARBA00023180"/>
    </source>
</evidence>
<keyword evidence="7" id="KW-0333">Golgi apparatus</keyword>
<protein>
    <submittedName>
        <fullName evidence="10">Galactosylceramide sulfotransferase</fullName>
    </submittedName>
</protein>
<keyword evidence="3 10" id="KW-0808">Transferase</keyword>
<dbReference type="PANTHER" id="PTHR14647">
    <property type="entry name" value="GALACTOSE-3-O-SULFOTRANSFERASE"/>
    <property type="match status" value="1"/>
</dbReference>
<comment type="similarity">
    <text evidence="2">Belongs to the galactose-3-O-sulfotransferase family.</text>
</comment>
<comment type="caution">
    <text evidence="10">The sequence shown here is derived from an EMBL/GenBank/DDBJ whole genome shotgun (WGS) entry which is preliminary data.</text>
</comment>
<evidence type="ECO:0000256" key="5">
    <source>
        <dbReference type="ARBA" id="ARBA00022968"/>
    </source>
</evidence>
<dbReference type="SUPFAM" id="SSF52540">
    <property type="entry name" value="P-loop containing nucleoside triphosphate hydrolases"/>
    <property type="match status" value="1"/>
</dbReference>
<evidence type="ECO:0000313" key="10">
    <source>
        <dbReference type="EMBL" id="KAF0311926.1"/>
    </source>
</evidence>
<dbReference type="Proteomes" id="UP000440578">
    <property type="component" value="Unassembled WGS sequence"/>
</dbReference>
<evidence type="ECO:0000256" key="1">
    <source>
        <dbReference type="ARBA" id="ARBA00004323"/>
    </source>
</evidence>
<dbReference type="GO" id="GO:0009247">
    <property type="term" value="P:glycolipid biosynthetic process"/>
    <property type="evidence" value="ECO:0007669"/>
    <property type="project" value="InterPro"/>
</dbReference>
<dbReference type="InterPro" id="IPR027417">
    <property type="entry name" value="P-loop_NTPase"/>
</dbReference>
<dbReference type="Pfam" id="PF06990">
    <property type="entry name" value="Gal-3-0_sulfotr"/>
    <property type="match status" value="2"/>
</dbReference>
<comment type="subcellular location">
    <subcellularLocation>
        <location evidence="1">Golgi apparatus membrane</location>
        <topology evidence="1">Single-pass type II membrane protein</topology>
    </subcellularLocation>
</comment>
<dbReference type="InterPro" id="IPR009729">
    <property type="entry name" value="Gal-3-0_sulfotransfrase"/>
</dbReference>
<name>A0A6A4WWP1_AMPAM</name>
<dbReference type="GO" id="GO:0000139">
    <property type="term" value="C:Golgi membrane"/>
    <property type="evidence" value="ECO:0007669"/>
    <property type="project" value="UniProtKB-SubCell"/>
</dbReference>
<evidence type="ECO:0000256" key="4">
    <source>
        <dbReference type="ARBA" id="ARBA00022692"/>
    </source>
</evidence>
<dbReference type="PANTHER" id="PTHR14647:SF87">
    <property type="entry name" value="PUTATIVE-RELATED"/>
    <property type="match status" value="1"/>
</dbReference>
<keyword evidence="5" id="KW-0735">Signal-anchor</keyword>
<accession>A0A6A4WWP1</accession>
<evidence type="ECO:0000256" key="6">
    <source>
        <dbReference type="ARBA" id="ARBA00022989"/>
    </source>
</evidence>
<dbReference type="EMBL" id="VIIS01000206">
    <property type="protein sequence ID" value="KAF0311926.1"/>
    <property type="molecule type" value="Genomic_DNA"/>
</dbReference>
<dbReference type="AlphaFoldDB" id="A0A6A4WWP1"/>
<keyword evidence="6" id="KW-1133">Transmembrane helix</keyword>
<gene>
    <name evidence="10" type="primary">Gal3st1_0</name>
    <name evidence="10" type="ORF">FJT64_017323</name>
</gene>
<evidence type="ECO:0000256" key="3">
    <source>
        <dbReference type="ARBA" id="ARBA00022679"/>
    </source>
</evidence>
<dbReference type="OrthoDB" id="514299at2759"/>
<evidence type="ECO:0000256" key="7">
    <source>
        <dbReference type="ARBA" id="ARBA00023034"/>
    </source>
</evidence>
<dbReference type="Gene3D" id="3.40.50.300">
    <property type="entry name" value="P-loop containing nucleotide triphosphate hydrolases"/>
    <property type="match status" value="1"/>
</dbReference>
<keyword evidence="11" id="KW-1185">Reference proteome</keyword>
<keyword evidence="4" id="KW-0812">Transmembrane</keyword>
<keyword evidence="8" id="KW-0472">Membrane</keyword>
<reference evidence="10 11" key="1">
    <citation type="submission" date="2019-07" db="EMBL/GenBank/DDBJ databases">
        <title>Draft genome assembly of a fouling barnacle, Amphibalanus amphitrite (Darwin, 1854): The first reference genome for Thecostraca.</title>
        <authorList>
            <person name="Kim W."/>
        </authorList>
    </citation>
    <scope>NUCLEOTIDE SEQUENCE [LARGE SCALE GENOMIC DNA]</scope>
    <source>
        <strain evidence="10">SNU_AA5</strain>
        <tissue evidence="10">Soma without cirri and trophi</tissue>
    </source>
</reference>
<sequence length="310" mass="35516">MFQKGVFLFQKECGDCPLWGSFSPSASHLPDLSSPLAYDDLPARLGSGGHCKPRRSIFFLKTHKCGSSTVQNILLRHGERHALDFVLPGQGNYIGSPEPFQARWIPQSLRPRSGHYHIFTHHTRLNVPETQRVMDPDAAWVTILRDPVTQFESAFDYNGFQRFWNKTLEERLGPNQMAFDLGYDPAIAAEPRLVKAMLKDVENAFDLVMITELMDESLVLLRRLMCWSTDDVVSLPKNARFESRRTQLSAEQRAALEEFLSLDVTLYQHFRRRLADQIAAIPLEAFLAQAETLVSRRLFWRHRCVLGTIT</sequence>
<evidence type="ECO:0000256" key="8">
    <source>
        <dbReference type="ARBA" id="ARBA00023136"/>
    </source>
</evidence>
<evidence type="ECO:0000256" key="2">
    <source>
        <dbReference type="ARBA" id="ARBA00008124"/>
    </source>
</evidence>
<evidence type="ECO:0000313" key="11">
    <source>
        <dbReference type="Proteomes" id="UP000440578"/>
    </source>
</evidence>